<gene>
    <name evidence="1" type="ordered locus">Echvi_3347</name>
</gene>
<dbReference type="KEGG" id="evi:Echvi_3347"/>
<dbReference type="OrthoDB" id="5457266at2"/>
<dbReference type="AlphaFoldDB" id="L0G425"/>
<reference evidence="2" key="1">
    <citation type="submission" date="2012-02" db="EMBL/GenBank/DDBJ databases">
        <title>The complete genome of Echinicola vietnamensis DSM 17526.</title>
        <authorList>
            <person name="Lucas S."/>
            <person name="Copeland A."/>
            <person name="Lapidus A."/>
            <person name="Glavina del Rio T."/>
            <person name="Dalin E."/>
            <person name="Tice H."/>
            <person name="Bruce D."/>
            <person name="Goodwin L."/>
            <person name="Pitluck S."/>
            <person name="Peters L."/>
            <person name="Ovchinnikova G."/>
            <person name="Teshima H."/>
            <person name="Kyrpides N."/>
            <person name="Mavromatis K."/>
            <person name="Ivanova N."/>
            <person name="Brettin T."/>
            <person name="Detter J.C."/>
            <person name="Han C."/>
            <person name="Larimer F."/>
            <person name="Land M."/>
            <person name="Hauser L."/>
            <person name="Markowitz V."/>
            <person name="Cheng J.-F."/>
            <person name="Hugenholtz P."/>
            <person name="Woyke T."/>
            <person name="Wu D."/>
            <person name="Brambilla E."/>
            <person name="Klenk H.-P."/>
            <person name="Eisen J.A."/>
        </authorList>
    </citation>
    <scope>NUCLEOTIDE SEQUENCE [LARGE SCALE GENOMIC DNA]</scope>
    <source>
        <strain evidence="2">DSM 17526 / LMG 23754 / KMM 6221</strain>
    </source>
</reference>
<dbReference type="EMBL" id="CP003346">
    <property type="protein sequence ID" value="AGA79570.1"/>
    <property type="molecule type" value="Genomic_DNA"/>
</dbReference>
<name>L0G425_ECHVK</name>
<dbReference type="Proteomes" id="UP000010796">
    <property type="component" value="Chromosome"/>
</dbReference>
<keyword evidence="2" id="KW-1185">Reference proteome</keyword>
<proteinExistence type="predicted"/>
<organism evidence="1 2">
    <name type="scientific">Echinicola vietnamensis (strain DSM 17526 / LMG 23754 / KMM 6221)</name>
    <dbReference type="NCBI Taxonomy" id="926556"/>
    <lineage>
        <taxon>Bacteria</taxon>
        <taxon>Pseudomonadati</taxon>
        <taxon>Bacteroidota</taxon>
        <taxon>Cytophagia</taxon>
        <taxon>Cytophagales</taxon>
        <taxon>Cyclobacteriaceae</taxon>
        <taxon>Echinicola</taxon>
    </lineage>
</organism>
<evidence type="ECO:0000313" key="1">
    <source>
        <dbReference type="EMBL" id="AGA79570.1"/>
    </source>
</evidence>
<accession>L0G425</accession>
<sequence length="96" mass="11093">MPSRKKSTGKREYAVKSGRVDLLTDEFAFEVEWASKWKNAIGQSLWYGLQTSQKPGIILILRSQKDYSYFVQLNSALAYSKLEDAITVYIYPDDFQ</sequence>
<protein>
    <submittedName>
        <fullName evidence="1">Uncharacterized protein</fullName>
    </submittedName>
</protein>
<evidence type="ECO:0000313" key="2">
    <source>
        <dbReference type="Proteomes" id="UP000010796"/>
    </source>
</evidence>
<dbReference type="HOGENOM" id="CLU_2355273_0_0_10"/>
<dbReference type="RefSeq" id="WP_015267115.1">
    <property type="nucleotide sequence ID" value="NC_019904.1"/>
</dbReference>